<dbReference type="Proteomes" id="UP000681315">
    <property type="component" value="Unassembled WGS sequence"/>
</dbReference>
<evidence type="ECO:0000313" key="1">
    <source>
        <dbReference type="EMBL" id="MBO3098667.1"/>
    </source>
</evidence>
<keyword evidence="2" id="KW-1185">Reference proteome</keyword>
<reference evidence="1 2" key="1">
    <citation type="submission" date="2021-03" db="EMBL/GenBank/DDBJ databases">
        <title>Gelidibacter sp. nov., isolated from costal sediment.</title>
        <authorList>
            <person name="Lun K.-Y."/>
        </authorList>
    </citation>
    <scope>NUCLEOTIDE SEQUENCE [LARGE SCALE GENOMIC DNA]</scope>
    <source>
        <strain evidence="1 2">DF109</strain>
    </source>
</reference>
<comment type="caution">
    <text evidence="1">The sequence shown here is derived from an EMBL/GenBank/DDBJ whole genome shotgun (WGS) entry which is preliminary data.</text>
</comment>
<dbReference type="RefSeq" id="WP_208233798.1">
    <property type="nucleotide sequence ID" value="NZ_JAGEVG010000011.1"/>
</dbReference>
<sequence length="185" mass="22115">MKSKILFFLIFTIHFLSFSQEYNNSKYYKLYKDGEKILRPIVYIFNECTNELQKTKSGEIIFKIDNQIFKYKPTEHKKDSFPVSKFEEIDFKKVNELLVIEYQEYLNASNKIMNKKGFKPPAPINHSILKVIVVSKKGNSIVNYETDWVYSKFEYFYPKDRNNKYCLKQLNIRIVGTTQHECKVN</sequence>
<name>A0ABS3SSJ5_9FLAO</name>
<organism evidence="1 2">
    <name type="scientific">Gelidibacter pelagius</name>
    <dbReference type="NCBI Taxonomy" id="2819985"/>
    <lineage>
        <taxon>Bacteria</taxon>
        <taxon>Pseudomonadati</taxon>
        <taxon>Bacteroidota</taxon>
        <taxon>Flavobacteriia</taxon>
        <taxon>Flavobacteriales</taxon>
        <taxon>Flavobacteriaceae</taxon>
        <taxon>Gelidibacter</taxon>
    </lineage>
</organism>
<evidence type="ECO:0000313" key="2">
    <source>
        <dbReference type="Proteomes" id="UP000681315"/>
    </source>
</evidence>
<gene>
    <name evidence="1" type="ORF">J4051_10330</name>
</gene>
<proteinExistence type="predicted"/>
<protein>
    <recommendedName>
        <fullName evidence="3">GLPGLI family protein</fullName>
    </recommendedName>
</protein>
<accession>A0ABS3SSJ5</accession>
<evidence type="ECO:0008006" key="3">
    <source>
        <dbReference type="Google" id="ProtNLM"/>
    </source>
</evidence>
<dbReference type="EMBL" id="JAGEVG010000011">
    <property type="protein sequence ID" value="MBO3098667.1"/>
    <property type="molecule type" value="Genomic_DNA"/>
</dbReference>